<proteinExistence type="predicted"/>
<organism evidence="1 2">
    <name type="scientific">Kouleothrix aurantiaca</name>
    <dbReference type="NCBI Taxonomy" id="186479"/>
    <lineage>
        <taxon>Bacteria</taxon>
        <taxon>Bacillati</taxon>
        <taxon>Chloroflexota</taxon>
        <taxon>Chloroflexia</taxon>
        <taxon>Chloroflexales</taxon>
        <taxon>Roseiflexineae</taxon>
        <taxon>Roseiflexaceae</taxon>
        <taxon>Kouleothrix</taxon>
    </lineage>
</organism>
<gene>
    <name evidence="1" type="ORF">SE17_31200</name>
</gene>
<evidence type="ECO:0000313" key="2">
    <source>
        <dbReference type="Proteomes" id="UP000050509"/>
    </source>
</evidence>
<feature type="non-terminal residue" evidence="1">
    <location>
        <position position="66"/>
    </location>
</feature>
<dbReference type="Proteomes" id="UP000050509">
    <property type="component" value="Unassembled WGS sequence"/>
</dbReference>
<dbReference type="AlphaFoldDB" id="A0A0P9FAT8"/>
<name>A0A0P9FAT8_9CHLR</name>
<sequence length="66" mass="6913">MDPVIVDTILQTQRLSYMLVDASLQIAAVHGAAALVAAALRQLDAGRPLLEAFPELAGKTGQLEAV</sequence>
<evidence type="ECO:0000313" key="1">
    <source>
        <dbReference type="EMBL" id="KPV49690.1"/>
    </source>
</evidence>
<keyword evidence="2" id="KW-1185">Reference proteome</keyword>
<dbReference type="EMBL" id="LJCR01001813">
    <property type="protein sequence ID" value="KPV49690.1"/>
    <property type="molecule type" value="Genomic_DNA"/>
</dbReference>
<accession>A0A0P9FAT8</accession>
<reference evidence="1 2" key="1">
    <citation type="submission" date="2015-09" db="EMBL/GenBank/DDBJ databases">
        <title>Draft genome sequence of Kouleothrix aurantiaca JCM 19913.</title>
        <authorList>
            <person name="Hemp J."/>
        </authorList>
    </citation>
    <scope>NUCLEOTIDE SEQUENCE [LARGE SCALE GENOMIC DNA]</scope>
    <source>
        <strain evidence="1 2">COM-B</strain>
    </source>
</reference>
<comment type="caution">
    <text evidence="1">The sequence shown here is derived from an EMBL/GenBank/DDBJ whole genome shotgun (WGS) entry which is preliminary data.</text>
</comment>
<protein>
    <submittedName>
        <fullName evidence="1">Uncharacterized protein</fullName>
    </submittedName>
</protein>